<keyword evidence="5 6" id="KW-0949">S-adenosyl-L-methionine</keyword>
<comment type="catalytic activity">
    <reaction evidence="6">
        <text>cytidine(1402) in 16S rRNA + S-adenosyl-L-methionine = N(4)-methylcytidine(1402) in 16S rRNA + S-adenosyl-L-homocysteine + H(+)</text>
        <dbReference type="Rhea" id="RHEA:42928"/>
        <dbReference type="Rhea" id="RHEA-COMP:10286"/>
        <dbReference type="Rhea" id="RHEA-COMP:10287"/>
        <dbReference type="ChEBI" id="CHEBI:15378"/>
        <dbReference type="ChEBI" id="CHEBI:57856"/>
        <dbReference type="ChEBI" id="CHEBI:59789"/>
        <dbReference type="ChEBI" id="CHEBI:74506"/>
        <dbReference type="ChEBI" id="CHEBI:82748"/>
        <dbReference type="EC" id="2.1.1.199"/>
    </reaction>
</comment>
<evidence type="ECO:0000256" key="5">
    <source>
        <dbReference type="ARBA" id="ARBA00022691"/>
    </source>
</evidence>
<dbReference type="PIRSF" id="PIRSF004486">
    <property type="entry name" value="MraW"/>
    <property type="match status" value="1"/>
</dbReference>
<comment type="subcellular location">
    <subcellularLocation>
        <location evidence="6">Cytoplasm</location>
    </subcellularLocation>
</comment>
<dbReference type="EMBL" id="JAFKGL010000021">
    <property type="protein sequence ID" value="MBN9413361.1"/>
    <property type="molecule type" value="Genomic_DNA"/>
</dbReference>
<reference evidence="8" key="1">
    <citation type="submission" date="2021-02" db="EMBL/GenBank/DDBJ databases">
        <title>Thiocyanate and organic carbon inputs drive convergent selection for specific autotrophic Afipia and Thiobacillus strains within complex microbiomes.</title>
        <authorList>
            <person name="Huddy R.J."/>
            <person name="Sachdeva R."/>
            <person name="Kadzinga F."/>
            <person name="Kantor R.S."/>
            <person name="Harrison S.T.L."/>
            <person name="Banfield J.F."/>
        </authorList>
    </citation>
    <scope>NUCLEOTIDE SEQUENCE</scope>
    <source>
        <strain evidence="8">SCN18_10_11_15_R4_P_38_20</strain>
    </source>
</reference>
<dbReference type="Proteomes" id="UP000664414">
    <property type="component" value="Unassembled WGS sequence"/>
</dbReference>
<evidence type="ECO:0000256" key="7">
    <source>
        <dbReference type="SAM" id="MobiDB-lite"/>
    </source>
</evidence>
<dbReference type="InterPro" id="IPR002903">
    <property type="entry name" value="RsmH"/>
</dbReference>
<feature type="binding site" evidence="6">
    <location>
        <position position="84"/>
    </location>
    <ligand>
        <name>S-adenosyl-L-methionine</name>
        <dbReference type="ChEBI" id="CHEBI:59789"/>
    </ligand>
</feature>
<dbReference type="AlphaFoldDB" id="A0A8J7TV39"/>
<keyword evidence="6" id="KW-0963">Cytoplasm</keyword>
<name>A0A8J7TV39_9PROT</name>
<comment type="function">
    <text evidence="6">Specifically methylates the N4 position of cytidine in position 1402 (C1402) of 16S rRNA.</text>
</comment>
<dbReference type="InterPro" id="IPR029063">
    <property type="entry name" value="SAM-dependent_MTases_sf"/>
</dbReference>
<dbReference type="SUPFAM" id="SSF81799">
    <property type="entry name" value="Putative methyltransferase TM0872, insert domain"/>
    <property type="match status" value="1"/>
</dbReference>
<proteinExistence type="inferred from homology"/>
<comment type="caution">
    <text evidence="8">The sequence shown here is derived from an EMBL/GenBank/DDBJ whole genome shotgun (WGS) entry which is preliminary data.</text>
</comment>
<dbReference type="InterPro" id="IPR023397">
    <property type="entry name" value="SAM-dep_MeTrfase_MraW_recog"/>
</dbReference>
<feature type="binding site" evidence="6">
    <location>
        <begin position="40"/>
        <end position="42"/>
    </location>
    <ligand>
        <name>S-adenosyl-L-methionine</name>
        <dbReference type="ChEBI" id="CHEBI:59789"/>
    </ligand>
</feature>
<keyword evidence="2 6" id="KW-0698">rRNA processing</keyword>
<feature type="binding site" evidence="6">
    <location>
        <position position="58"/>
    </location>
    <ligand>
        <name>S-adenosyl-L-methionine</name>
        <dbReference type="ChEBI" id="CHEBI:59789"/>
    </ligand>
</feature>
<protein>
    <recommendedName>
        <fullName evidence="6">Ribosomal RNA small subunit methyltransferase H</fullName>
        <ecNumber evidence="6">2.1.1.199</ecNumber>
    </recommendedName>
    <alternativeName>
        <fullName evidence="6">16S rRNA m(4)C1402 methyltransferase</fullName>
    </alternativeName>
    <alternativeName>
        <fullName evidence="6">rRNA (cytosine-N(4)-)-methyltransferase RsmH</fullName>
    </alternativeName>
</protein>
<feature type="region of interest" description="Disordered" evidence="7">
    <location>
        <begin position="288"/>
        <end position="325"/>
    </location>
</feature>
<feature type="binding site" evidence="6">
    <location>
        <position position="105"/>
    </location>
    <ligand>
        <name>S-adenosyl-L-methionine</name>
        <dbReference type="ChEBI" id="CHEBI:59789"/>
    </ligand>
</feature>
<keyword evidence="3 6" id="KW-0489">Methyltransferase</keyword>
<dbReference type="PANTHER" id="PTHR11265:SF0">
    <property type="entry name" value="12S RRNA N4-METHYLCYTIDINE METHYLTRANSFERASE"/>
    <property type="match status" value="1"/>
</dbReference>
<evidence type="ECO:0000256" key="1">
    <source>
        <dbReference type="ARBA" id="ARBA00010396"/>
    </source>
</evidence>
<organism evidence="8 9">
    <name type="scientific">Candidatus Paracaedimonas acanthamoebae</name>
    <dbReference type="NCBI Taxonomy" id="244581"/>
    <lineage>
        <taxon>Bacteria</taxon>
        <taxon>Pseudomonadati</taxon>
        <taxon>Pseudomonadota</taxon>
        <taxon>Alphaproteobacteria</taxon>
        <taxon>Holosporales</taxon>
        <taxon>Caedimonadaceae</taxon>
        <taxon>Candidatus Paracaedimonas</taxon>
    </lineage>
</organism>
<feature type="binding site" evidence="6">
    <location>
        <position position="112"/>
    </location>
    <ligand>
        <name>S-adenosyl-L-methionine</name>
        <dbReference type="ChEBI" id="CHEBI:59789"/>
    </ligand>
</feature>
<dbReference type="NCBIfam" id="TIGR00006">
    <property type="entry name" value="16S rRNA (cytosine(1402)-N(4))-methyltransferase RsmH"/>
    <property type="match status" value="1"/>
</dbReference>
<evidence type="ECO:0000256" key="3">
    <source>
        <dbReference type="ARBA" id="ARBA00022603"/>
    </source>
</evidence>
<dbReference type="PANTHER" id="PTHR11265">
    <property type="entry name" value="S-ADENOSYL-METHYLTRANSFERASE MRAW"/>
    <property type="match status" value="1"/>
</dbReference>
<dbReference type="Pfam" id="PF01795">
    <property type="entry name" value="Methyltransf_5"/>
    <property type="match status" value="1"/>
</dbReference>
<evidence type="ECO:0000313" key="8">
    <source>
        <dbReference type="EMBL" id="MBN9413361.1"/>
    </source>
</evidence>
<evidence type="ECO:0000256" key="6">
    <source>
        <dbReference type="HAMAP-Rule" id="MF_01007"/>
    </source>
</evidence>
<sequence>MLLPSQASQNSHIPVMLNEVLSSLSLHPNGIYVDGTFGMGGYSRAILQQASCAVFGIDRDPQAVKLGWDLEQENSRFKMIHGRFSEMKELLQSQGIEAVDGIALDLGVSSPQLDQKERGFSFRFEGPLDMRMGQEGATAAEIVNHYSEEQLSDIIFNYGEERYARRIARAIVKARLEEIITTTLQLANIVRSVVPKSRDGIDPATRTFQGLRIYVNHELEELSEGLKAAEALLAPGGRLVVVSFHSLEDRIVKDFFRQKSQAPKQVSRHLPALPTSNKSTLKILTAKPLQASSEEISKNPRSRSAKLRVAEKLASGSPDQGEVSL</sequence>
<dbReference type="FunFam" id="1.10.150.170:FF:000003">
    <property type="entry name" value="Ribosomal RNA small subunit methyltransferase H"/>
    <property type="match status" value="1"/>
</dbReference>
<evidence type="ECO:0000256" key="2">
    <source>
        <dbReference type="ARBA" id="ARBA00022552"/>
    </source>
</evidence>
<keyword evidence="4 6" id="KW-0808">Transferase</keyword>
<dbReference type="HAMAP" id="MF_01007">
    <property type="entry name" value="16SrRNA_methyltr_H"/>
    <property type="match status" value="1"/>
</dbReference>
<evidence type="ECO:0000313" key="9">
    <source>
        <dbReference type="Proteomes" id="UP000664414"/>
    </source>
</evidence>
<comment type="similarity">
    <text evidence="1 6">Belongs to the methyltransferase superfamily. RsmH family.</text>
</comment>
<dbReference type="GO" id="GO:0005737">
    <property type="term" value="C:cytoplasm"/>
    <property type="evidence" value="ECO:0007669"/>
    <property type="project" value="UniProtKB-SubCell"/>
</dbReference>
<dbReference type="GO" id="GO:0071424">
    <property type="term" value="F:rRNA (cytosine-N4-)-methyltransferase activity"/>
    <property type="evidence" value="ECO:0007669"/>
    <property type="project" value="UniProtKB-UniRule"/>
</dbReference>
<dbReference type="Gene3D" id="1.10.150.170">
    <property type="entry name" value="Putative methyltransferase TM0872, insert domain"/>
    <property type="match status" value="1"/>
</dbReference>
<dbReference type="EC" id="2.1.1.199" evidence="6"/>
<dbReference type="Gene3D" id="3.40.50.150">
    <property type="entry name" value="Vaccinia Virus protein VP39"/>
    <property type="match status" value="1"/>
</dbReference>
<dbReference type="GO" id="GO:0070475">
    <property type="term" value="P:rRNA base methylation"/>
    <property type="evidence" value="ECO:0007669"/>
    <property type="project" value="UniProtKB-UniRule"/>
</dbReference>
<dbReference type="SUPFAM" id="SSF53335">
    <property type="entry name" value="S-adenosyl-L-methionine-dependent methyltransferases"/>
    <property type="match status" value="1"/>
</dbReference>
<gene>
    <name evidence="6 8" type="primary">rsmH</name>
    <name evidence="8" type="ORF">J0H12_05515</name>
</gene>
<accession>A0A8J7TV39</accession>
<evidence type="ECO:0000256" key="4">
    <source>
        <dbReference type="ARBA" id="ARBA00022679"/>
    </source>
</evidence>